<dbReference type="AlphaFoldDB" id="A0A6A6QJ80"/>
<sequence length="183" mass="19769">MARQAASWEENTGTWHAVPRRGCLPSHKSRFRVPGVLQQGRGCKSRCRVSMNNNASLPQTDFQGAVICLRRSLRGAWVSSRAILGGLHVMRAAAVVPLLTPVRCCGRGGRGSPRVLSVLSATSDVCEASQAPRRCVSALRRVRYAGGFDPCRTLFPAAALGRSLCPGIALMRLAELLLTTKHH</sequence>
<proteinExistence type="predicted"/>
<gene>
    <name evidence="1" type="ORF">BU16DRAFT_105285</name>
</gene>
<reference evidence="1" key="1">
    <citation type="journal article" date="2020" name="Stud. Mycol.">
        <title>101 Dothideomycetes genomes: a test case for predicting lifestyles and emergence of pathogens.</title>
        <authorList>
            <person name="Haridas S."/>
            <person name="Albert R."/>
            <person name="Binder M."/>
            <person name="Bloem J."/>
            <person name="Labutti K."/>
            <person name="Salamov A."/>
            <person name="Andreopoulos B."/>
            <person name="Baker S."/>
            <person name="Barry K."/>
            <person name="Bills G."/>
            <person name="Bluhm B."/>
            <person name="Cannon C."/>
            <person name="Castanera R."/>
            <person name="Culley D."/>
            <person name="Daum C."/>
            <person name="Ezra D."/>
            <person name="Gonzalez J."/>
            <person name="Henrissat B."/>
            <person name="Kuo A."/>
            <person name="Liang C."/>
            <person name="Lipzen A."/>
            <person name="Lutzoni F."/>
            <person name="Magnuson J."/>
            <person name="Mondo S."/>
            <person name="Nolan M."/>
            <person name="Ohm R."/>
            <person name="Pangilinan J."/>
            <person name="Park H.-J."/>
            <person name="Ramirez L."/>
            <person name="Alfaro M."/>
            <person name="Sun H."/>
            <person name="Tritt A."/>
            <person name="Yoshinaga Y."/>
            <person name="Zwiers L.-H."/>
            <person name="Turgeon B."/>
            <person name="Goodwin S."/>
            <person name="Spatafora J."/>
            <person name="Crous P."/>
            <person name="Grigoriev I."/>
        </authorList>
    </citation>
    <scope>NUCLEOTIDE SEQUENCE</scope>
    <source>
        <strain evidence="1">CBS 269.34</strain>
    </source>
</reference>
<dbReference type="Proteomes" id="UP000799750">
    <property type="component" value="Unassembled WGS sequence"/>
</dbReference>
<evidence type="ECO:0000313" key="2">
    <source>
        <dbReference type="Proteomes" id="UP000799750"/>
    </source>
</evidence>
<protein>
    <submittedName>
        <fullName evidence="1">Uncharacterized protein</fullName>
    </submittedName>
</protein>
<dbReference type="EMBL" id="MU004194">
    <property type="protein sequence ID" value="KAF2492159.1"/>
    <property type="molecule type" value="Genomic_DNA"/>
</dbReference>
<accession>A0A6A6QJ80</accession>
<organism evidence="1 2">
    <name type="scientific">Lophium mytilinum</name>
    <dbReference type="NCBI Taxonomy" id="390894"/>
    <lineage>
        <taxon>Eukaryota</taxon>
        <taxon>Fungi</taxon>
        <taxon>Dikarya</taxon>
        <taxon>Ascomycota</taxon>
        <taxon>Pezizomycotina</taxon>
        <taxon>Dothideomycetes</taxon>
        <taxon>Pleosporomycetidae</taxon>
        <taxon>Mytilinidiales</taxon>
        <taxon>Mytilinidiaceae</taxon>
        <taxon>Lophium</taxon>
    </lineage>
</organism>
<evidence type="ECO:0000313" key="1">
    <source>
        <dbReference type="EMBL" id="KAF2492159.1"/>
    </source>
</evidence>
<name>A0A6A6QJ80_9PEZI</name>
<keyword evidence="2" id="KW-1185">Reference proteome</keyword>